<dbReference type="AlphaFoldDB" id="A0A9D3SNS3"/>
<evidence type="ECO:0000313" key="1">
    <source>
        <dbReference type="EMBL" id="KAG7326104.1"/>
    </source>
</evidence>
<accession>A0A9D3SNS3</accession>
<evidence type="ECO:0000313" key="2">
    <source>
        <dbReference type="Proteomes" id="UP000824219"/>
    </source>
</evidence>
<dbReference type="EMBL" id="JAHKSW010000011">
    <property type="protein sequence ID" value="KAG7326104.1"/>
    <property type="molecule type" value="Genomic_DNA"/>
</dbReference>
<keyword evidence="2" id="KW-1185">Reference proteome</keyword>
<protein>
    <submittedName>
        <fullName evidence="1">Uncharacterized protein</fullName>
    </submittedName>
</protein>
<sequence length="104" mass="11480">MAEKSVQGFTPTLPSDPLWGDLSCLTAFCWKHQGMSGVFSSSALSERSDDDEVSRDVLRGSGTREKLRQSAKGFTPTLPSDPLWGDLSCLTAFCWGDQLETYKR</sequence>
<dbReference type="Proteomes" id="UP000824219">
    <property type="component" value="Linkage Group LG11"/>
</dbReference>
<name>A0A9D3SNS3_9TELE</name>
<reference evidence="1 2" key="1">
    <citation type="submission" date="2021-06" db="EMBL/GenBank/DDBJ databases">
        <title>Chromosome-level genome assembly of the red-tail catfish (Hemibagrus wyckioides).</title>
        <authorList>
            <person name="Shao F."/>
        </authorList>
    </citation>
    <scope>NUCLEOTIDE SEQUENCE [LARGE SCALE GENOMIC DNA]</scope>
    <source>
        <strain evidence="1">EC202008001</strain>
        <tissue evidence="1">Blood</tissue>
    </source>
</reference>
<proteinExistence type="predicted"/>
<comment type="caution">
    <text evidence="1">The sequence shown here is derived from an EMBL/GenBank/DDBJ whole genome shotgun (WGS) entry which is preliminary data.</text>
</comment>
<gene>
    <name evidence="1" type="ORF">KOW79_009505</name>
</gene>
<organism evidence="1 2">
    <name type="scientific">Hemibagrus wyckioides</name>
    <dbReference type="NCBI Taxonomy" id="337641"/>
    <lineage>
        <taxon>Eukaryota</taxon>
        <taxon>Metazoa</taxon>
        <taxon>Chordata</taxon>
        <taxon>Craniata</taxon>
        <taxon>Vertebrata</taxon>
        <taxon>Euteleostomi</taxon>
        <taxon>Actinopterygii</taxon>
        <taxon>Neopterygii</taxon>
        <taxon>Teleostei</taxon>
        <taxon>Ostariophysi</taxon>
        <taxon>Siluriformes</taxon>
        <taxon>Bagridae</taxon>
        <taxon>Hemibagrus</taxon>
    </lineage>
</organism>